<evidence type="ECO:0000313" key="5">
    <source>
        <dbReference type="Proteomes" id="UP000249065"/>
    </source>
</evidence>
<comment type="caution">
    <text evidence="4">The sequence shown here is derived from an EMBL/GenBank/DDBJ whole genome shotgun (WGS) entry which is preliminary data.</text>
</comment>
<comment type="cofactor">
    <cofactor evidence="2">
        <name>Mn(2+)</name>
        <dbReference type="ChEBI" id="CHEBI:29035"/>
    </cofactor>
    <text evidence="2">The Mn(2+) ion enhances activity.</text>
</comment>
<dbReference type="SUPFAM" id="SSF53187">
    <property type="entry name" value="Zn-dependent exopeptidases"/>
    <property type="match status" value="1"/>
</dbReference>
<protein>
    <submittedName>
        <fullName evidence="4">Amidohydrolase</fullName>
    </submittedName>
</protein>
<evidence type="ECO:0000256" key="1">
    <source>
        <dbReference type="ARBA" id="ARBA00022801"/>
    </source>
</evidence>
<dbReference type="EMBL" id="QLIX01000006">
    <property type="protein sequence ID" value="RAI58929.1"/>
    <property type="molecule type" value="Genomic_DNA"/>
</dbReference>
<keyword evidence="1 4" id="KW-0378">Hydrolase</keyword>
<proteinExistence type="predicted"/>
<organism evidence="4 5">
    <name type="scientific">Roseicella frigidaeris</name>
    <dbReference type="NCBI Taxonomy" id="2230885"/>
    <lineage>
        <taxon>Bacteria</taxon>
        <taxon>Pseudomonadati</taxon>
        <taxon>Pseudomonadota</taxon>
        <taxon>Alphaproteobacteria</taxon>
        <taxon>Acetobacterales</taxon>
        <taxon>Roseomonadaceae</taxon>
        <taxon>Roseicella</taxon>
    </lineage>
</organism>
<keyword evidence="2" id="KW-0464">Manganese</keyword>
<keyword evidence="2" id="KW-0479">Metal-binding</keyword>
<name>A0A327M877_9PROT</name>
<keyword evidence="5" id="KW-1185">Reference proteome</keyword>
<dbReference type="GO" id="GO:0050118">
    <property type="term" value="F:N-acetyldiaminopimelate deacetylase activity"/>
    <property type="evidence" value="ECO:0007669"/>
    <property type="project" value="UniProtKB-ARBA"/>
</dbReference>
<feature type="binding site" evidence="2">
    <location>
        <position position="103"/>
    </location>
    <ligand>
        <name>Mn(2+)</name>
        <dbReference type="ChEBI" id="CHEBI:29035"/>
        <label>2</label>
    </ligand>
</feature>
<dbReference type="InterPro" id="IPR002933">
    <property type="entry name" value="Peptidase_M20"/>
</dbReference>
<dbReference type="CDD" id="cd05666">
    <property type="entry name" value="M20_Acy1-like"/>
    <property type="match status" value="1"/>
</dbReference>
<dbReference type="FunFam" id="3.30.70.360:FF:000001">
    <property type="entry name" value="N-acetyldiaminopimelate deacetylase"/>
    <property type="match status" value="1"/>
</dbReference>
<reference evidence="5" key="1">
    <citation type="submission" date="2018-06" db="EMBL/GenBank/DDBJ databases">
        <authorList>
            <person name="Khan S.A."/>
        </authorList>
    </citation>
    <scope>NUCLEOTIDE SEQUENCE [LARGE SCALE GENOMIC DNA]</scope>
    <source>
        <strain evidence="5">DB-1506</strain>
    </source>
</reference>
<feature type="binding site" evidence="2">
    <location>
        <position position="138"/>
    </location>
    <ligand>
        <name>Mn(2+)</name>
        <dbReference type="ChEBI" id="CHEBI:29035"/>
        <label>2</label>
    </ligand>
</feature>
<dbReference type="PIRSF" id="PIRSF005962">
    <property type="entry name" value="Pept_M20D_amidohydro"/>
    <property type="match status" value="1"/>
</dbReference>
<dbReference type="PANTHER" id="PTHR11014:SF63">
    <property type="entry name" value="METALLOPEPTIDASE, PUTATIVE (AFU_ORTHOLOGUE AFUA_6G09600)-RELATED"/>
    <property type="match status" value="1"/>
</dbReference>
<dbReference type="Pfam" id="PF01546">
    <property type="entry name" value="Peptidase_M20"/>
    <property type="match status" value="1"/>
</dbReference>
<dbReference type="GO" id="GO:0046872">
    <property type="term" value="F:metal ion binding"/>
    <property type="evidence" value="ECO:0007669"/>
    <property type="project" value="UniProtKB-KW"/>
</dbReference>
<feature type="binding site" evidence="2">
    <location>
        <position position="105"/>
    </location>
    <ligand>
        <name>Mn(2+)</name>
        <dbReference type="ChEBI" id="CHEBI:29035"/>
        <label>2</label>
    </ligand>
</feature>
<dbReference type="NCBIfam" id="TIGR01891">
    <property type="entry name" value="amidohydrolases"/>
    <property type="match status" value="1"/>
</dbReference>
<dbReference type="OrthoDB" id="9777385at2"/>
<dbReference type="PANTHER" id="PTHR11014">
    <property type="entry name" value="PEPTIDASE M20 FAMILY MEMBER"/>
    <property type="match status" value="1"/>
</dbReference>
<dbReference type="InterPro" id="IPR036264">
    <property type="entry name" value="Bact_exopeptidase_dim_dom"/>
</dbReference>
<dbReference type="Pfam" id="PF07687">
    <property type="entry name" value="M20_dimer"/>
    <property type="match status" value="1"/>
</dbReference>
<feature type="domain" description="Peptidase M20 dimerisation" evidence="3">
    <location>
        <begin position="187"/>
        <end position="274"/>
    </location>
</feature>
<feature type="binding site" evidence="2">
    <location>
        <position position="164"/>
    </location>
    <ligand>
        <name>Mn(2+)</name>
        <dbReference type="ChEBI" id="CHEBI:29035"/>
        <label>2</label>
    </ligand>
</feature>
<evidence type="ECO:0000256" key="2">
    <source>
        <dbReference type="PIRSR" id="PIRSR005962-1"/>
    </source>
</evidence>
<dbReference type="InterPro" id="IPR011650">
    <property type="entry name" value="Peptidase_M20_dimer"/>
</dbReference>
<evidence type="ECO:0000259" key="3">
    <source>
        <dbReference type="Pfam" id="PF07687"/>
    </source>
</evidence>
<dbReference type="GO" id="GO:0019877">
    <property type="term" value="P:diaminopimelate biosynthetic process"/>
    <property type="evidence" value="ECO:0007669"/>
    <property type="project" value="UniProtKB-ARBA"/>
</dbReference>
<accession>A0A327M877</accession>
<dbReference type="Gene3D" id="3.30.70.360">
    <property type="match status" value="1"/>
</dbReference>
<sequence length="391" mass="41763">MPILNRIAEFHPELTAWRQDLHAHPEIAFEEVRTSGIVAERLRQFGCDAVHTGIAGTGVVGVIRGQGDGDRAIGLRADMDALPIEEATGLPYASTVPGKMHACGHDGHTTMLLGAARYLAETRNFSGTVYLIFQPAEEAGGGGNVMVQEGLFERFPMERVFGMHNWPGAPAGSFLWRDGPVMAATANLRATITGKGAHGAMPHQGNDPIVIASQIVTALQSVVARNVEPVEAGVITIGHIQGGDTWNVIPQSVTLRGTARWFKPEVGDLLEEKFTSLVTGIATAFGAAAEAVFERGYPAVVNDPESTLLARQAALAVAGEARVVEMPRPTMGGEDFSYMLNAKTGNYIMLGAGRGPADPQVHHPRYDFNDAVLPIGASYWAMLVEQQLPRG</sequence>
<dbReference type="SUPFAM" id="SSF55031">
    <property type="entry name" value="Bacterial exopeptidase dimerisation domain"/>
    <property type="match status" value="1"/>
</dbReference>
<dbReference type="InterPro" id="IPR017439">
    <property type="entry name" value="Amidohydrolase"/>
</dbReference>
<evidence type="ECO:0000313" key="4">
    <source>
        <dbReference type="EMBL" id="RAI58929.1"/>
    </source>
</evidence>
<dbReference type="Proteomes" id="UP000249065">
    <property type="component" value="Unassembled WGS sequence"/>
</dbReference>
<feature type="binding site" evidence="2">
    <location>
        <position position="362"/>
    </location>
    <ligand>
        <name>Mn(2+)</name>
        <dbReference type="ChEBI" id="CHEBI:29035"/>
        <label>2</label>
    </ligand>
</feature>
<dbReference type="RefSeq" id="WP_111469681.1">
    <property type="nucleotide sequence ID" value="NZ_QLIX01000006.1"/>
</dbReference>
<dbReference type="Gene3D" id="3.40.630.10">
    <property type="entry name" value="Zn peptidases"/>
    <property type="match status" value="1"/>
</dbReference>
<gene>
    <name evidence="4" type="ORF">DOO78_10285</name>
</gene>
<dbReference type="AlphaFoldDB" id="A0A327M877"/>